<dbReference type="InterPro" id="IPR006075">
    <property type="entry name" value="Asn/Gln-tRNA_Trfase_suB/E_cat"/>
</dbReference>
<dbReference type="Gene3D" id="1.10.150.380">
    <property type="entry name" value="GatB domain, N-terminal subdomain"/>
    <property type="match status" value="1"/>
</dbReference>
<evidence type="ECO:0000256" key="1">
    <source>
        <dbReference type="ARBA" id="ARBA00022598"/>
    </source>
</evidence>
<dbReference type="InterPro" id="IPR017958">
    <property type="entry name" value="Gln-tRNA_amidoTrfase_suB_CS"/>
</dbReference>
<keyword evidence="2 6" id="KW-0547">Nucleotide-binding</keyword>
<dbReference type="GO" id="GO:0004812">
    <property type="term" value="F:aminoacyl-tRNA ligase activity"/>
    <property type="evidence" value="ECO:0007669"/>
    <property type="project" value="InterPro"/>
</dbReference>
<name>A0A8J7YRW0_9ARCH</name>
<dbReference type="NCBIfam" id="TIGR00134">
    <property type="entry name" value="gatE_arch"/>
    <property type="match status" value="1"/>
</dbReference>
<dbReference type="InterPro" id="IPR014746">
    <property type="entry name" value="Gln_synth/guanido_kin_cat_dom"/>
</dbReference>
<dbReference type="GO" id="GO:0050567">
    <property type="term" value="F:glutaminyl-tRNA synthase (glutamine-hydrolyzing) activity"/>
    <property type="evidence" value="ECO:0007669"/>
    <property type="project" value="UniProtKB-UniRule"/>
</dbReference>
<accession>A0A8J7YRW0</accession>
<dbReference type="PANTHER" id="PTHR11659:SF2">
    <property type="entry name" value="GLUTAMYL-TRNA(GLN) AMIDOTRANSFERASE SUBUNIT E"/>
    <property type="match status" value="1"/>
</dbReference>
<reference evidence="8" key="1">
    <citation type="submission" date="2019-11" db="EMBL/GenBank/DDBJ databases">
        <title>Lipid analysis of CO2-rich subsurface aquifers suggests an autotrophy-based deep biosphere with lysolipids enriched in CPR bacteria.</title>
        <authorList>
            <person name="Probst A.J."/>
            <person name="Elling F.J."/>
            <person name="Castelle C.J."/>
            <person name="Zhu Q."/>
            <person name="Elvert M."/>
            <person name="Birarda G."/>
            <person name="Holman H.-Y."/>
            <person name="Lane K.R."/>
            <person name="Ladd B."/>
            <person name="Ryan M.C."/>
            <person name="Woyke T."/>
            <person name="Hinrichs K.-U."/>
            <person name="Banfield J.F."/>
        </authorList>
    </citation>
    <scope>NUCLEOTIDE SEQUENCE</scope>
    <source>
        <strain evidence="8">CG_2015-01_33_1645</strain>
    </source>
</reference>
<evidence type="ECO:0000313" key="8">
    <source>
        <dbReference type="EMBL" id="NCN64944.1"/>
    </source>
</evidence>
<dbReference type="AlphaFoldDB" id="A0A8J7YRW0"/>
<protein>
    <recommendedName>
        <fullName evidence="6">Glutamyl-tRNA(Gln) amidotransferase subunit E</fullName>
        <shortName evidence="6">Glu-ADT subunit E</shortName>
        <ecNumber evidence="6">6.3.5.-</ecNumber>
    </recommendedName>
</protein>
<comment type="similarity">
    <text evidence="6">Belongs to the GatB/GatE family. GatE subfamily.</text>
</comment>
<dbReference type="InterPro" id="IPR042114">
    <property type="entry name" value="GatB_C_1"/>
</dbReference>
<dbReference type="Gene3D" id="3.30.1360.30">
    <property type="entry name" value="GAD-like domain"/>
    <property type="match status" value="1"/>
</dbReference>
<keyword evidence="1 6" id="KW-0436">Ligase</keyword>
<dbReference type="PROSITE" id="PS01234">
    <property type="entry name" value="GATB"/>
    <property type="match status" value="1"/>
</dbReference>
<dbReference type="SUPFAM" id="SSF55931">
    <property type="entry name" value="Glutamine synthetase/guanido kinase"/>
    <property type="match status" value="1"/>
</dbReference>
<dbReference type="Pfam" id="PF02637">
    <property type="entry name" value="GatB_Yqey"/>
    <property type="match status" value="1"/>
</dbReference>
<evidence type="ECO:0000259" key="7">
    <source>
        <dbReference type="SMART" id="SM00845"/>
    </source>
</evidence>
<dbReference type="NCBIfam" id="NF003107">
    <property type="entry name" value="PRK04028.1"/>
    <property type="match status" value="1"/>
</dbReference>
<sequence>MPLGFKCGIEIHQQLDTHKLFCSCTSVLREDDPQIIVRRRMRAVAGETGEIDRAAIQEVLKNREIVYQAYNDTNCLVELDEEPPHNINEEALTTVLKFCLLVKANIADNIQVMRKTVIDGSNTSGFQRTALVGYDGKISTSLGNIAITSVCIEEDAARKISENENELIYRVDRLGVPLIEITTDASILNPQHAKETAEKIGTILRTLEVKRGIGTIRQDVNVSIEGGARVEIKGCQELNLIPKILDYEIKRQEVLIAVREELNARGIKSEQLEENFIDLCENFKNTQCQIVREAIGKGEVCYGVKLKNFSGLLGNKFCGISKSKEPRLGKEISQYVKIGTKLKGLFHSDELPNYGIIKDEISGIRKILNCDKNDAFILISGDKEDVLRGLKIAVERAKMALYEVPEETRKATEEETYYMRPLPGASRMYPETDVCLIETDEKFIEKVRENLPESIDSKSERYASIVGKELANQLIHSKISNIFDKFAEKYKVKPSLIAGILLSTPKEIKKGYQTIFDMEENSGLCEEVIRHIEKGQISHSSVSEIFYYAKKEGKEINDVIKERNLGLATRTEILNIATEIMAKDKSIVTNRGKFKGMIMGKFKGRANIEDVEGVVNRLL</sequence>
<dbReference type="SUPFAM" id="SSF55261">
    <property type="entry name" value="GAD domain-like"/>
    <property type="match status" value="1"/>
</dbReference>
<evidence type="ECO:0000256" key="5">
    <source>
        <dbReference type="ARBA" id="ARBA00047913"/>
    </source>
</evidence>
<evidence type="ECO:0000256" key="3">
    <source>
        <dbReference type="ARBA" id="ARBA00022840"/>
    </source>
</evidence>
<comment type="function">
    <text evidence="6">Allows the formation of correctly charged Gln-tRNA(Gln) through the transamidation of misacylated Glu-tRNA(Gln) in organisms which lack glutaminyl-tRNA synthetase. The reaction takes place in the presence of glutamine and ATP through an activated gamma-phospho-Glu-tRNA(Gln). The GatDE system is specific for glutamate and does not act on aspartate.</text>
</comment>
<dbReference type="InterPro" id="IPR018027">
    <property type="entry name" value="Asn/Gln_amidotransferase"/>
</dbReference>
<organism evidence="8 9">
    <name type="scientific">Candidatus Altarchaeum hamiconexum</name>
    <dbReference type="NCBI Taxonomy" id="1803513"/>
    <lineage>
        <taxon>Archaea</taxon>
        <taxon>Candidatus Altarchaeota</taxon>
        <taxon>Candidatus Altiarchaeia</taxon>
        <taxon>Candidatus Altarchaeales</taxon>
        <taxon>Candidatus Altarchaeaceae</taxon>
        <taxon>Candidatus Altarchaeum</taxon>
    </lineage>
</organism>
<dbReference type="InterPro" id="IPR017959">
    <property type="entry name" value="Asn/Gln-tRNA_amidoTrfase_suB/E"/>
</dbReference>
<dbReference type="GO" id="GO:0006412">
    <property type="term" value="P:translation"/>
    <property type="evidence" value="ECO:0007669"/>
    <property type="project" value="UniProtKB-UniRule"/>
</dbReference>
<comment type="catalytic activity">
    <reaction evidence="5 6">
        <text>L-glutamyl-tRNA(Gln) + L-glutamine + ATP + H2O = L-glutaminyl-tRNA(Gln) + L-glutamate + ADP + phosphate + H(+)</text>
        <dbReference type="Rhea" id="RHEA:17521"/>
        <dbReference type="Rhea" id="RHEA-COMP:9681"/>
        <dbReference type="Rhea" id="RHEA-COMP:9684"/>
        <dbReference type="ChEBI" id="CHEBI:15377"/>
        <dbReference type="ChEBI" id="CHEBI:15378"/>
        <dbReference type="ChEBI" id="CHEBI:29985"/>
        <dbReference type="ChEBI" id="CHEBI:30616"/>
        <dbReference type="ChEBI" id="CHEBI:43474"/>
        <dbReference type="ChEBI" id="CHEBI:58359"/>
        <dbReference type="ChEBI" id="CHEBI:78520"/>
        <dbReference type="ChEBI" id="CHEBI:78521"/>
        <dbReference type="ChEBI" id="CHEBI:456216"/>
    </reaction>
</comment>
<dbReference type="InterPro" id="IPR004115">
    <property type="entry name" value="GAD-like_sf"/>
</dbReference>
<proteinExistence type="inferred from homology"/>
<dbReference type="SUPFAM" id="SSF89095">
    <property type="entry name" value="GatB/YqeY motif"/>
    <property type="match status" value="1"/>
</dbReference>
<comment type="caution">
    <text evidence="8">The sequence shown here is derived from an EMBL/GenBank/DDBJ whole genome shotgun (WGS) entry which is preliminary data.</text>
</comment>
<dbReference type="GO" id="GO:0005524">
    <property type="term" value="F:ATP binding"/>
    <property type="evidence" value="ECO:0007669"/>
    <property type="project" value="UniProtKB-KW"/>
</dbReference>
<dbReference type="GO" id="GO:0005737">
    <property type="term" value="C:cytoplasm"/>
    <property type="evidence" value="ECO:0007669"/>
    <property type="project" value="InterPro"/>
</dbReference>
<evidence type="ECO:0000256" key="2">
    <source>
        <dbReference type="ARBA" id="ARBA00022741"/>
    </source>
</evidence>
<dbReference type="Pfam" id="PF02938">
    <property type="entry name" value="GAD"/>
    <property type="match status" value="1"/>
</dbReference>
<dbReference type="HAMAP" id="MF_00588">
    <property type="entry name" value="GatE"/>
    <property type="match status" value="1"/>
</dbReference>
<dbReference type="Pfam" id="PF02934">
    <property type="entry name" value="GatB_N"/>
    <property type="match status" value="1"/>
</dbReference>
<keyword evidence="4 6" id="KW-0648">Protein biosynthesis</keyword>
<keyword evidence="3 6" id="KW-0067">ATP-binding</keyword>
<dbReference type="Proteomes" id="UP000768163">
    <property type="component" value="Unassembled WGS sequence"/>
</dbReference>
<evidence type="ECO:0000256" key="4">
    <source>
        <dbReference type="ARBA" id="ARBA00022917"/>
    </source>
</evidence>
<evidence type="ECO:0000313" key="9">
    <source>
        <dbReference type="Proteomes" id="UP000768163"/>
    </source>
</evidence>
<dbReference type="InterPro" id="IPR003789">
    <property type="entry name" value="Asn/Gln_tRNA_amidoTrase-B-like"/>
</dbReference>
<evidence type="ECO:0000256" key="6">
    <source>
        <dbReference type="HAMAP-Rule" id="MF_00588"/>
    </source>
</evidence>
<gene>
    <name evidence="6 8" type="primary">gatE</name>
    <name evidence="8" type="ORF">GW910_02555</name>
</gene>
<feature type="domain" description="Asn/Gln amidotransferase" evidence="7">
    <location>
        <begin position="481"/>
        <end position="619"/>
    </location>
</feature>
<dbReference type="EMBL" id="JAACVF010000062">
    <property type="protein sequence ID" value="NCN64944.1"/>
    <property type="molecule type" value="Genomic_DNA"/>
</dbReference>
<dbReference type="InterPro" id="IPR029351">
    <property type="entry name" value="GAD_dom"/>
</dbReference>
<dbReference type="PANTHER" id="PTHR11659">
    <property type="entry name" value="GLUTAMYL-TRNA GLN AMIDOTRANSFERASE SUBUNIT B MITOCHONDRIAL AND PROKARYOTIC PET112-RELATED"/>
    <property type="match status" value="1"/>
</dbReference>
<dbReference type="InterPro" id="IPR004414">
    <property type="entry name" value="GatE"/>
</dbReference>
<dbReference type="SMART" id="SM00845">
    <property type="entry name" value="GatB_Yqey"/>
    <property type="match status" value="1"/>
</dbReference>
<dbReference type="EC" id="6.3.5.-" evidence="6"/>
<comment type="subunit">
    <text evidence="6">Heterodimer of GatD and GatE.</text>
</comment>
<dbReference type="GO" id="GO:0070681">
    <property type="term" value="P:glutaminyl-tRNAGln biosynthesis via transamidation"/>
    <property type="evidence" value="ECO:0007669"/>
    <property type="project" value="TreeGrafter"/>
</dbReference>